<dbReference type="GO" id="GO:0043083">
    <property type="term" value="C:synaptic cleft"/>
    <property type="evidence" value="ECO:0007669"/>
    <property type="project" value="UniProtKB-SubCell"/>
</dbReference>
<proteinExistence type="inferred from homology"/>
<protein>
    <recommendedName>
        <fullName evidence="3">Synaptic plasticity regulator PANTS</fullName>
    </recommendedName>
    <alternativeName>
        <fullName evidence="4">Plasticity-associated neural transcript short</fullName>
    </alternativeName>
</protein>
<dbReference type="Pfam" id="PF11326">
    <property type="entry name" value="PANTS-like"/>
    <property type="match status" value="1"/>
</dbReference>
<gene>
    <name evidence="5" type="ORF">HHI36_009213</name>
</gene>
<dbReference type="InterPro" id="IPR021475">
    <property type="entry name" value="Pants/Emi1-like"/>
</dbReference>
<evidence type="ECO:0000256" key="2">
    <source>
        <dbReference type="ARBA" id="ARBA00043942"/>
    </source>
</evidence>
<name>A0ABD2MVG6_9CUCU</name>
<dbReference type="EMBL" id="JABFTP020000021">
    <property type="protein sequence ID" value="KAL3270155.1"/>
    <property type="molecule type" value="Genomic_DNA"/>
</dbReference>
<evidence type="ECO:0000256" key="4">
    <source>
        <dbReference type="ARBA" id="ARBA00044235"/>
    </source>
</evidence>
<evidence type="ECO:0000256" key="3">
    <source>
        <dbReference type="ARBA" id="ARBA00044072"/>
    </source>
</evidence>
<accession>A0ABD2MVG6</accession>
<comment type="caution">
    <text evidence="5">The sequence shown here is derived from an EMBL/GenBank/DDBJ whole genome shotgun (WGS) entry which is preliminary data.</text>
</comment>
<dbReference type="Proteomes" id="UP001516400">
    <property type="component" value="Unassembled WGS sequence"/>
</dbReference>
<comment type="subcellular location">
    <subcellularLocation>
        <location evidence="2">Synaptic cleft</location>
    </subcellularLocation>
</comment>
<dbReference type="AlphaFoldDB" id="A0ABD2MVG6"/>
<comment type="similarity">
    <text evidence="1">Belongs to the UPF0545 family.</text>
</comment>
<sequence>MTKERSDPENSKYISDNEWMIRTSSTYEGEYKECSSIKARLHQYFIFGKTIDCSQWKRDSLNSSKWEKSRDEKAAIELINSEKARRRERLIAHAKNDVWERRSSPPENWNAPLPEHILESYKSTYLNTKAEELRGEIPRSTDATMTSLCVIM</sequence>
<evidence type="ECO:0000313" key="5">
    <source>
        <dbReference type="EMBL" id="KAL3270155.1"/>
    </source>
</evidence>
<reference evidence="5 6" key="1">
    <citation type="journal article" date="2021" name="BMC Biol.">
        <title>Horizontally acquired antibacterial genes associated with adaptive radiation of ladybird beetles.</title>
        <authorList>
            <person name="Li H.S."/>
            <person name="Tang X.F."/>
            <person name="Huang Y.H."/>
            <person name="Xu Z.Y."/>
            <person name="Chen M.L."/>
            <person name="Du X.Y."/>
            <person name="Qiu B.Y."/>
            <person name="Chen P.T."/>
            <person name="Zhang W."/>
            <person name="Slipinski A."/>
            <person name="Escalona H.E."/>
            <person name="Waterhouse R.M."/>
            <person name="Zwick A."/>
            <person name="Pang H."/>
        </authorList>
    </citation>
    <scope>NUCLEOTIDE SEQUENCE [LARGE SCALE GENOMIC DNA]</scope>
    <source>
        <strain evidence="5">SYSU2018</strain>
    </source>
</reference>
<keyword evidence="6" id="KW-1185">Reference proteome</keyword>
<dbReference type="PANTHER" id="PTHR28052">
    <property type="entry name" value="UPF0545 PROTEIN C22ORF39"/>
    <property type="match status" value="1"/>
</dbReference>
<evidence type="ECO:0000256" key="1">
    <source>
        <dbReference type="ARBA" id="ARBA00006412"/>
    </source>
</evidence>
<dbReference type="PANTHER" id="PTHR28052:SF1">
    <property type="entry name" value="UPF0545 PROTEIN C22ORF39"/>
    <property type="match status" value="1"/>
</dbReference>
<evidence type="ECO:0000313" key="6">
    <source>
        <dbReference type="Proteomes" id="UP001516400"/>
    </source>
</evidence>
<organism evidence="5 6">
    <name type="scientific">Cryptolaemus montrouzieri</name>
    <dbReference type="NCBI Taxonomy" id="559131"/>
    <lineage>
        <taxon>Eukaryota</taxon>
        <taxon>Metazoa</taxon>
        <taxon>Ecdysozoa</taxon>
        <taxon>Arthropoda</taxon>
        <taxon>Hexapoda</taxon>
        <taxon>Insecta</taxon>
        <taxon>Pterygota</taxon>
        <taxon>Neoptera</taxon>
        <taxon>Endopterygota</taxon>
        <taxon>Coleoptera</taxon>
        <taxon>Polyphaga</taxon>
        <taxon>Cucujiformia</taxon>
        <taxon>Coccinelloidea</taxon>
        <taxon>Coccinellidae</taxon>
        <taxon>Scymninae</taxon>
        <taxon>Scymnini</taxon>
        <taxon>Cryptolaemus</taxon>
    </lineage>
</organism>